<evidence type="ECO:0008006" key="3">
    <source>
        <dbReference type="Google" id="ProtNLM"/>
    </source>
</evidence>
<dbReference type="Gene3D" id="2.60.120.10">
    <property type="entry name" value="Jelly Rolls"/>
    <property type="match status" value="1"/>
</dbReference>
<dbReference type="KEGG" id="nsr:NS506_04691"/>
<dbReference type="EMBL" id="CP017839">
    <property type="protein sequence ID" value="APA98737.1"/>
    <property type="molecule type" value="Genomic_DNA"/>
</dbReference>
<dbReference type="InterPro" id="IPR011051">
    <property type="entry name" value="RmlC_Cupin_sf"/>
</dbReference>
<dbReference type="InterPro" id="IPR014710">
    <property type="entry name" value="RmlC-like_jellyroll"/>
</dbReference>
<name>A0ABC8AXD1_9NOCA</name>
<proteinExistence type="predicted"/>
<sequence>MPSYELRRDLPVFEIYSGPNGARLEIHPWFFADGHQYLGITRILPPHTGKGPAHTHTGITQHCFLLDGDRARCRRSLRSATLTTDDTLMIPPGVAHIDPYNDTDHPIVVRTLYSPGPVWMLSFGRTHGQALRDGNTNSQQELRFLHLLSMLGAPGSVTYAAAIPRVVQRRILLPLATRLARRHGYAPAAGLRAHIFE</sequence>
<dbReference type="RefSeq" id="WP_033087995.1">
    <property type="nucleotide sequence ID" value="NZ_AP017900.1"/>
</dbReference>
<dbReference type="SUPFAM" id="SSF51182">
    <property type="entry name" value="RmlC-like cupins"/>
    <property type="match status" value="1"/>
</dbReference>
<dbReference type="GeneID" id="93374757"/>
<organism evidence="1 2">
    <name type="scientific">Nocardia seriolae</name>
    <dbReference type="NCBI Taxonomy" id="37332"/>
    <lineage>
        <taxon>Bacteria</taxon>
        <taxon>Bacillati</taxon>
        <taxon>Actinomycetota</taxon>
        <taxon>Actinomycetes</taxon>
        <taxon>Mycobacteriales</taxon>
        <taxon>Nocardiaceae</taxon>
        <taxon>Nocardia</taxon>
    </lineage>
</organism>
<dbReference type="Proteomes" id="UP000180166">
    <property type="component" value="Chromosome"/>
</dbReference>
<evidence type="ECO:0000313" key="2">
    <source>
        <dbReference type="Proteomes" id="UP000180166"/>
    </source>
</evidence>
<gene>
    <name evidence="1" type="ORF">NS506_04691</name>
</gene>
<dbReference type="AlphaFoldDB" id="A0ABC8AXD1"/>
<evidence type="ECO:0000313" key="1">
    <source>
        <dbReference type="EMBL" id="APA98737.1"/>
    </source>
</evidence>
<accession>A0ABC8AXD1</accession>
<reference evidence="1 2" key="1">
    <citation type="submission" date="2016-10" db="EMBL/GenBank/DDBJ databases">
        <title>Genome sequence of Nocardia seriolae strain EM150506, isolated from Anguila japonica.</title>
        <authorList>
            <person name="Han H.-J."/>
        </authorList>
    </citation>
    <scope>NUCLEOTIDE SEQUENCE [LARGE SCALE GENOMIC DNA]</scope>
    <source>
        <strain evidence="1 2">EM150506</strain>
    </source>
</reference>
<protein>
    <recommendedName>
        <fullName evidence="3">Cupin domain-containing protein</fullName>
    </recommendedName>
</protein>